<evidence type="ECO:0000256" key="1">
    <source>
        <dbReference type="SAM" id="Phobius"/>
    </source>
</evidence>
<reference evidence="2 3" key="1">
    <citation type="submission" date="2017-11" db="EMBL/GenBank/DDBJ databases">
        <title>Evolution of Phototrophy in the Chloroflexi Phylum Driven by Horizontal Gene Transfer.</title>
        <authorList>
            <person name="Ward L.M."/>
            <person name="Hemp J."/>
            <person name="Shih P.M."/>
            <person name="Mcglynn S.E."/>
            <person name="Fischer W."/>
        </authorList>
    </citation>
    <scope>NUCLEOTIDE SEQUENCE [LARGE SCALE GENOMIC DNA]</scope>
    <source>
        <strain evidence="2">JP3_13</strain>
    </source>
</reference>
<dbReference type="Proteomes" id="UP000229681">
    <property type="component" value="Unassembled WGS sequence"/>
</dbReference>
<dbReference type="EMBL" id="PGTM01000127">
    <property type="protein sequence ID" value="PJF35648.1"/>
    <property type="molecule type" value="Genomic_DNA"/>
</dbReference>
<feature type="transmembrane region" description="Helical" evidence="1">
    <location>
        <begin position="21"/>
        <end position="41"/>
    </location>
</feature>
<dbReference type="InterPro" id="IPR007354">
    <property type="entry name" value="CruF-like"/>
</dbReference>
<protein>
    <recommendedName>
        <fullName evidence="4">Carotenoid biosynthesis protein</fullName>
    </recommendedName>
</protein>
<proteinExistence type="predicted"/>
<keyword evidence="1" id="KW-0472">Membrane</keyword>
<dbReference type="PANTHER" id="PTHR39419">
    <property type="entry name" value="SLL0814 PROTEIN"/>
    <property type="match status" value="1"/>
</dbReference>
<accession>A0A2M8PDN9</accession>
<feature type="transmembrane region" description="Helical" evidence="1">
    <location>
        <begin position="78"/>
        <end position="97"/>
    </location>
</feature>
<sequence length="266" mass="29603">MSALNARLRNLRLERVDRLPFGLLLCWLLAMISLPISRWTLGEEATPLALSIGVIFQVAAGMSFLAQRWSAWRLMRTGLTVILLGWAVEWIGHQTGFPFGFYSYTERLQPQLGGVPLLIPLAWLMMLPPAWAVAFNITQPLARKPLLRRGAFIAVSALAFTAWDLFLDPLLVSWDFWRWQELGVYFGIPLSNYGGWLLASALMTALTAPRADLPRRPLLFLYGATWFFMTGGLIFFWNLAGAGAIGSAAMGGFLVAALGLSQERRA</sequence>
<evidence type="ECO:0000313" key="3">
    <source>
        <dbReference type="Proteomes" id="UP000229681"/>
    </source>
</evidence>
<feature type="transmembrane region" description="Helical" evidence="1">
    <location>
        <begin position="117"/>
        <end position="138"/>
    </location>
</feature>
<feature type="transmembrane region" description="Helical" evidence="1">
    <location>
        <begin position="218"/>
        <end position="237"/>
    </location>
</feature>
<dbReference type="PANTHER" id="PTHR39419:SF1">
    <property type="entry name" value="SLL0814 PROTEIN"/>
    <property type="match status" value="1"/>
</dbReference>
<comment type="caution">
    <text evidence="2">The sequence shown here is derived from an EMBL/GenBank/DDBJ whole genome shotgun (WGS) entry which is preliminary data.</text>
</comment>
<feature type="transmembrane region" description="Helical" evidence="1">
    <location>
        <begin position="150"/>
        <end position="172"/>
    </location>
</feature>
<dbReference type="AlphaFoldDB" id="A0A2M8PDN9"/>
<evidence type="ECO:0008006" key="4">
    <source>
        <dbReference type="Google" id="ProtNLM"/>
    </source>
</evidence>
<gene>
    <name evidence="2" type="ORF">CUN49_09515</name>
</gene>
<organism evidence="2 3">
    <name type="scientific">Candidatus Thermofonsia Clade 1 bacterium</name>
    <dbReference type="NCBI Taxonomy" id="2364210"/>
    <lineage>
        <taxon>Bacteria</taxon>
        <taxon>Bacillati</taxon>
        <taxon>Chloroflexota</taxon>
        <taxon>Candidatus Thermofontia</taxon>
        <taxon>Candidatus Thermofonsia Clade 1</taxon>
    </lineage>
</organism>
<keyword evidence="1" id="KW-1133">Transmembrane helix</keyword>
<name>A0A2M8PDN9_9CHLR</name>
<keyword evidence="1" id="KW-0812">Transmembrane</keyword>
<feature type="transmembrane region" description="Helical" evidence="1">
    <location>
        <begin position="243"/>
        <end position="260"/>
    </location>
</feature>
<dbReference type="Pfam" id="PF04240">
    <property type="entry name" value="Caroten_synth"/>
    <property type="match status" value="1"/>
</dbReference>
<evidence type="ECO:0000313" key="2">
    <source>
        <dbReference type="EMBL" id="PJF35648.1"/>
    </source>
</evidence>
<feature type="transmembrane region" description="Helical" evidence="1">
    <location>
        <begin position="184"/>
        <end position="206"/>
    </location>
</feature>
<feature type="transmembrane region" description="Helical" evidence="1">
    <location>
        <begin position="47"/>
        <end position="66"/>
    </location>
</feature>